<evidence type="ECO:0000313" key="5">
    <source>
        <dbReference type="Proteomes" id="UP001338309"/>
    </source>
</evidence>
<dbReference type="Gene3D" id="3.40.50.720">
    <property type="entry name" value="NAD(P)-binding Rossmann-like Domain"/>
    <property type="match status" value="1"/>
</dbReference>
<gene>
    <name evidence="4" type="ORF">Aconfl_10130</name>
</gene>
<dbReference type="PANTHER" id="PTHR47128">
    <property type="match status" value="1"/>
</dbReference>
<name>A0ABQ6PK82_9BACT</name>
<proteinExistence type="predicted"/>
<dbReference type="Proteomes" id="UP001338309">
    <property type="component" value="Unassembled WGS sequence"/>
</dbReference>
<organism evidence="4 5">
    <name type="scientific">Algoriphagus confluentis</name>
    <dbReference type="NCBI Taxonomy" id="1697556"/>
    <lineage>
        <taxon>Bacteria</taxon>
        <taxon>Pseudomonadati</taxon>
        <taxon>Bacteroidota</taxon>
        <taxon>Cytophagia</taxon>
        <taxon>Cytophagales</taxon>
        <taxon>Cyclobacteriaceae</taxon>
        <taxon>Algoriphagus</taxon>
    </lineage>
</organism>
<reference evidence="4 5" key="1">
    <citation type="submission" date="2023-08" db="EMBL/GenBank/DDBJ databases">
        <title>Draft genome sequence of Algoriphagus confluentis.</title>
        <authorList>
            <person name="Takatani N."/>
            <person name="Hosokawa M."/>
            <person name="Sawabe T."/>
        </authorList>
    </citation>
    <scope>NUCLEOTIDE SEQUENCE [LARGE SCALE GENOMIC DNA]</scope>
    <source>
        <strain evidence="4 5">NBRC 111222</strain>
    </source>
</reference>
<keyword evidence="5" id="KW-1185">Reference proteome</keyword>
<accession>A0ABQ6PK82</accession>
<dbReference type="InterPro" id="IPR036291">
    <property type="entry name" value="NAD(P)-bd_dom_sf"/>
</dbReference>
<dbReference type="EMBL" id="BTPD01000003">
    <property type="protein sequence ID" value="GMQ28370.1"/>
    <property type="molecule type" value="Genomic_DNA"/>
</dbReference>
<dbReference type="InterPro" id="IPR008030">
    <property type="entry name" value="NmrA-like"/>
</dbReference>
<evidence type="ECO:0000256" key="2">
    <source>
        <dbReference type="ARBA" id="ARBA00023276"/>
    </source>
</evidence>
<feature type="domain" description="NmrA-like" evidence="3">
    <location>
        <begin position="2"/>
        <end position="277"/>
    </location>
</feature>
<evidence type="ECO:0000256" key="1">
    <source>
        <dbReference type="ARBA" id="ARBA00022531"/>
    </source>
</evidence>
<dbReference type="InterPro" id="IPR044256">
    <property type="entry name" value="HCF244-like"/>
</dbReference>
<dbReference type="SUPFAM" id="SSF51735">
    <property type="entry name" value="NAD(P)-binding Rossmann-fold domains"/>
    <property type="match status" value="1"/>
</dbReference>
<evidence type="ECO:0000313" key="4">
    <source>
        <dbReference type="EMBL" id="GMQ28370.1"/>
    </source>
</evidence>
<dbReference type="RefSeq" id="WP_338223130.1">
    <property type="nucleotide sequence ID" value="NZ_BTPD01000003.1"/>
</dbReference>
<protein>
    <submittedName>
        <fullName evidence="4">SDR family oxidoreductase</fullName>
    </submittedName>
</protein>
<comment type="caution">
    <text evidence="4">The sequence shown here is derived from an EMBL/GenBank/DDBJ whole genome shotgun (WGS) entry which is preliminary data.</text>
</comment>
<keyword evidence="2" id="KW-0604">Photosystem II</keyword>
<evidence type="ECO:0000259" key="3">
    <source>
        <dbReference type="Pfam" id="PF05368"/>
    </source>
</evidence>
<keyword evidence="1" id="KW-0602">Photosynthesis</keyword>
<sequence length="330" mass="36591">MNILIVGSTGQLGYTIVRKLSKSKSSHSIFAGHREKSNTKPLEKLPNVDFRLLDLLDHKTFRAALKGMDILICTATTATPTQKGDDLKRTDEEGIKALIDASKEAGVKQFIYVSALPFSQFEETVPLSRAKRQVENHLKASGLTYTILQPTAFMEVYLAFFGTTLPLRGTEVNTVSRPFKFSNNFFAGIKNDIEQKGTFNIIGKGDRKNAFISVENVADFCIASIGNPKAFDRTLEIGGPEGLSPLEVKGIFEKLYNKPIKVKSTPPFVIRMMSKILPLFNPAAGNIMALNYAVANNDALPKAMQQTAEEFGVILIHPEEFLRKKFEIRS</sequence>
<dbReference type="Pfam" id="PF05368">
    <property type="entry name" value="NmrA"/>
    <property type="match status" value="1"/>
</dbReference>
<dbReference type="PANTHER" id="PTHR47128:SF2">
    <property type="entry name" value="PROTEIN HIGH CHLOROPHYLL FLUORESCENCE PHENOTYPE 244, CHLOROPLASTIC"/>
    <property type="match status" value="1"/>
</dbReference>